<dbReference type="InterPro" id="IPR000719">
    <property type="entry name" value="Prot_kinase_dom"/>
</dbReference>
<organism evidence="3 4">
    <name type="scientific">Rhizophagus irregularis (strain DAOM 181602 / DAOM 197198 / MUCL 43194)</name>
    <name type="common">Arbuscular mycorrhizal fungus</name>
    <name type="synonym">Glomus intraradices</name>
    <dbReference type="NCBI Taxonomy" id="747089"/>
    <lineage>
        <taxon>Eukaryota</taxon>
        <taxon>Fungi</taxon>
        <taxon>Fungi incertae sedis</taxon>
        <taxon>Mucoromycota</taxon>
        <taxon>Glomeromycotina</taxon>
        <taxon>Glomeromycetes</taxon>
        <taxon>Glomerales</taxon>
        <taxon>Glomeraceae</taxon>
        <taxon>Rhizophagus</taxon>
    </lineage>
</organism>
<proteinExistence type="predicted"/>
<dbReference type="InterPro" id="IPR008266">
    <property type="entry name" value="Tyr_kinase_AS"/>
</dbReference>
<dbReference type="Pfam" id="PF00069">
    <property type="entry name" value="Pkinase"/>
    <property type="match status" value="1"/>
</dbReference>
<evidence type="ECO:0000313" key="4">
    <source>
        <dbReference type="Proteomes" id="UP000018888"/>
    </source>
</evidence>
<evidence type="ECO:0000313" key="3">
    <source>
        <dbReference type="EMBL" id="POG78886.1"/>
    </source>
</evidence>
<dbReference type="Gene3D" id="3.30.200.20">
    <property type="entry name" value="Phosphorylase Kinase, domain 1"/>
    <property type="match status" value="1"/>
</dbReference>
<dbReference type="Proteomes" id="UP000018888">
    <property type="component" value="Unassembled WGS sequence"/>
</dbReference>
<dbReference type="VEuPathDB" id="FungiDB:RhiirFUN_011836"/>
<sequence>MAQTAGQLLGQAVPVCQWIPQNTLNTTSTIPAYPRFPNNVREWTGFFRAVRRAPFPGGPFPTGFTSAVPLRVEGDAKTRLRDNVLAPVEALLIPQGAFVDTPAGFLGASDHVLCTNNYTVAKMPVEMKTRHNLDLRGYNFWQIYRYNARRGIMNPRFGDQRFDPNFRFKKRILSQIFGEMACNGLHYGILSNYSDTYFLKREETNPTTLYISRVVQPTDTNPTLRECVYYISQLAINDNVGNRLGHVVLDSYSSNDDDDDDDSSYDDKSSSKPIASSSKGITTVDKYIGGGSFGKVFSGYYDNQDVAWKTCDAYKKQEEMKTLKHEAHIYSILKECQGRDIPRLFYNGYIYDGYLFALALQLIESAHHVDPERLTKEEKKLIVNQLKSIHNCGVLHNDISEKNILYEPKSRHYFFIDFGFSEVVGSESPKLRQEERRLKKFLKL</sequence>
<name>A0A2P4QMM8_RHIID</name>
<dbReference type="InterPro" id="IPR052396">
    <property type="entry name" value="Meiotic_Drive_Suppr_Kinase"/>
</dbReference>
<feature type="compositionally biased region" description="Acidic residues" evidence="1">
    <location>
        <begin position="255"/>
        <end position="264"/>
    </location>
</feature>
<dbReference type="PANTHER" id="PTHR37171:SF1">
    <property type="entry name" value="SERINE_THREONINE-PROTEIN KINASE YRZF-RELATED"/>
    <property type="match status" value="1"/>
</dbReference>
<dbReference type="Gene3D" id="1.10.510.10">
    <property type="entry name" value="Transferase(Phosphotransferase) domain 1"/>
    <property type="match status" value="1"/>
</dbReference>
<protein>
    <recommendedName>
        <fullName evidence="2">Protein kinase domain-containing protein</fullName>
    </recommendedName>
</protein>
<dbReference type="PROSITE" id="PS00109">
    <property type="entry name" value="PROTEIN_KINASE_TYR"/>
    <property type="match status" value="1"/>
</dbReference>
<reference evidence="3 4" key="2">
    <citation type="journal article" date="2018" name="New Phytol.">
        <title>High intraspecific genome diversity in the model arbuscular mycorrhizal symbiont Rhizophagus irregularis.</title>
        <authorList>
            <person name="Chen E.C.H."/>
            <person name="Morin E."/>
            <person name="Beaudet D."/>
            <person name="Noel J."/>
            <person name="Yildirir G."/>
            <person name="Ndikumana S."/>
            <person name="Charron P."/>
            <person name="St-Onge C."/>
            <person name="Giorgi J."/>
            <person name="Kruger M."/>
            <person name="Marton T."/>
            <person name="Ropars J."/>
            <person name="Grigoriev I.V."/>
            <person name="Hainaut M."/>
            <person name="Henrissat B."/>
            <person name="Roux C."/>
            <person name="Martin F."/>
            <person name="Corradi N."/>
        </authorList>
    </citation>
    <scope>NUCLEOTIDE SEQUENCE [LARGE SCALE GENOMIC DNA]</scope>
    <source>
        <strain evidence="3 4">DAOM 197198</strain>
    </source>
</reference>
<dbReference type="GO" id="GO:0005524">
    <property type="term" value="F:ATP binding"/>
    <property type="evidence" value="ECO:0007669"/>
    <property type="project" value="InterPro"/>
</dbReference>
<feature type="region of interest" description="Disordered" evidence="1">
    <location>
        <begin position="252"/>
        <end position="277"/>
    </location>
</feature>
<dbReference type="PANTHER" id="PTHR37171">
    <property type="entry name" value="SERINE/THREONINE-PROTEIN KINASE YRZF-RELATED"/>
    <property type="match status" value="1"/>
</dbReference>
<evidence type="ECO:0000259" key="2">
    <source>
        <dbReference type="PROSITE" id="PS50011"/>
    </source>
</evidence>
<dbReference type="SUPFAM" id="SSF56112">
    <property type="entry name" value="Protein kinase-like (PK-like)"/>
    <property type="match status" value="1"/>
</dbReference>
<dbReference type="AlphaFoldDB" id="A0A2P4QMM8"/>
<dbReference type="EMBL" id="AUPC02000029">
    <property type="protein sequence ID" value="POG78886.1"/>
    <property type="molecule type" value="Genomic_DNA"/>
</dbReference>
<dbReference type="InterPro" id="IPR011009">
    <property type="entry name" value="Kinase-like_dom_sf"/>
</dbReference>
<reference evidence="3 4" key="1">
    <citation type="journal article" date="2013" name="Proc. Natl. Acad. Sci. U.S.A.">
        <title>Genome of an arbuscular mycorrhizal fungus provides insight into the oldest plant symbiosis.</title>
        <authorList>
            <person name="Tisserant E."/>
            <person name="Malbreil M."/>
            <person name="Kuo A."/>
            <person name="Kohler A."/>
            <person name="Symeonidi A."/>
            <person name="Balestrini R."/>
            <person name="Charron P."/>
            <person name="Duensing N."/>
            <person name="Frei Dit Frey N."/>
            <person name="Gianinazzi-Pearson V."/>
            <person name="Gilbert L.B."/>
            <person name="Handa Y."/>
            <person name="Herr J.R."/>
            <person name="Hijri M."/>
            <person name="Koul R."/>
            <person name="Kawaguchi M."/>
            <person name="Krajinski F."/>
            <person name="Lammers P.J."/>
            <person name="Masclaux F.G."/>
            <person name="Murat C."/>
            <person name="Morin E."/>
            <person name="Ndikumana S."/>
            <person name="Pagni M."/>
            <person name="Petitpierre D."/>
            <person name="Requena N."/>
            <person name="Rosikiewicz P."/>
            <person name="Riley R."/>
            <person name="Saito K."/>
            <person name="San Clemente H."/>
            <person name="Shapiro H."/>
            <person name="van Tuinen D."/>
            <person name="Becard G."/>
            <person name="Bonfante P."/>
            <person name="Paszkowski U."/>
            <person name="Shachar-Hill Y.Y."/>
            <person name="Tuskan G.A."/>
            <person name="Young P.W."/>
            <person name="Sanders I.R."/>
            <person name="Henrissat B."/>
            <person name="Rensing S.A."/>
            <person name="Grigoriev I.V."/>
            <person name="Corradi N."/>
            <person name="Roux C."/>
            <person name="Martin F."/>
        </authorList>
    </citation>
    <scope>NUCLEOTIDE SEQUENCE [LARGE SCALE GENOMIC DNA]</scope>
    <source>
        <strain evidence="3 4">DAOM 197198</strain>
    </source>
</reference>
<accession>A0A2P4QMM8</accession>
<gene>
    <name evidence="3" type="ORF">GLOIN_2v1532997</name>
</gene>
<keyword evidence="4" id="KW-1185">Reference proteome</keyword>
<feature type="domain" description="Protein kinase" evidence="2">
    <location>
        <begin position="282"/>
        <end position="444"/>
    </location>
</feature>
<evidence type="ECO:0000256" key="1">
    <source>
        <dbReference type="SAM" id="MobiDB-lite"/>
    </source>
</evidence>
<comment type="caution">
    <text evidence="3">The sequence shown here is derived from an EMBL/GenBank/DDBJ whole genome shotgun (WGS) entry which is preliminary data.</text>
</comment>
<dbReference type="PROSITE" id="PS50011">
    <property type="entry name" value="PROTEIN_KINASE_DOM"/>
    <property type="match status" value="1"/>
</dbReference>
<dbReference type="GO" id="GO:0004672">
    <property type="term" value="F:protein kinase activity"/>
    <property type="evidence" value="ECO:0007669"/>
    <property type="project" value="InterPro"/>
</dbReference>